<accession>A0A150QT03</accession>
<name>A0A150QT03_SORCE</name>
<evidence type="ECO:0000313" key="2">
    <source>
        <dbReference type="EMBL" id="KYF71121.1"/>
    </source>
</evidence>
<evidence type="ECO:0000313" key="3">
    <source>
        <dbReference type="Proteomes" id="UP000075260"/>
    </source>
</evidence>
<dbReference type="PROSITE" id="PS51257">
    <property type="entry name" value="PROKAR_LIPOPROTEIN"/>
    <property type="match status" value="1"/>
</dbReference>
<dbReference type="Proteomes" id="UP000075260">
    <property type="component" value="Unassembled WGS sequence"/>
</dbReference>
<dbReference type="RefSeq" id="WP_061607158.1">
    <property type="nucleotide sequence ID" value="NZ_JEMA01000360.1"/>
</dbReference>
<dbReference type="OrthoDB" id="5514966at2"/>
<organism evidence="2 3">
    <name type="scientific">Sorangium cellulosum</name>
    <name type="common">Polyangium cellulosum</name>
    <dbReference type="NCBI Taxonomy" id="56"/>
    <lineage>
        <taxon>Bacteria</taxon>
        <taxon>Pseudomonadati</taxon>
        <taxon>Myxococcota</taxon>
        <taxon>Polyangia</taxon>
        <taxon>Polyangiales</taxon>
        <taxon>Polyangiaceae</taxon>
        <taxon>Sorangium</taxon>
    </lineage>
</organism>
<sequence length="192" mass="20412">MKSFLMAIGVMAIVSTGCEEIVFIPVLGGEHPSDPDSPPPPDDDPPVPSAIAMRAGDLPPDFNFRKGEDPDTFILVFNSDVQECPPTVIEPTCDNAPIWQLILALPPELDTPGLIDLSDDRIRFQEALSENANGCGLFGGEGFGGYRGTLEIISTDETSLFVKLRDTGMEGRASGDYTVQRCGAALETAPGG</sequence>
<feature type="region of interest" description="Disordered" evidence="1">
    <location>
        <begin position="27"/>
        <end position="53"/>
    </location>
</feature>
<dbReference type="AlphaFoldDB" id="A0A150QT03"/>
<dbReference type="EMBL" id="JEMA01000360">
    <property type="protein sequence ID" value="KYF71121.1"/>
    <property type="molecule type" value="Genomic_DNA"/>
</dbReference>
<evidence type="ECO:0000256" key="1">
    <source>
        <dbReference type="SAM" id="MobiDB-lite"/>
    </source>
</evidence>
<reference evidence="2 3" key="1">
    <citation type="submission" date="2014-02" db="EMBL/GenBank/DDBJ databases">
        <title>The small core and large imbalanced accessory genome model reveals a collaborative survival strategy of Sorangium cellulosum strains in nature.</title>
        <authorList>
            <person name="Han K."/>
            <person name="Peng R."/>
            <person name="Blom J."/>
            <person name="Li Y.-Z."/>
        </authorList>
    </citation>
    <scope>NUCLEOTIDE SEQUENCE [LARGE SCALE GENOMIC DNA]</scope>
    <source>
        <strain evidence="2 3">So0008-312</strain>
    </source>
</reference>
<proteinExistence type="predicted"/>
<comment type="caution">
    <text evidence="2">The sequence shown here is derived from an EMBL/GenBank/DDBJ whole genome shotgun (WGS) entry which is preliminary data.</text>
</comment>
<gene>
    <name evidence="2" type="ORF">BE15_09435</name>
</gene>
<protein>
    <submittedName>
        <fullName evidence="2">Uncharacterized protein</fullName>
    </submittedName>
</protein>